<dbReference type="InterPro" id="IPR051763">
    <property type="entry name" value="Copper_Homeo_Regul"/>
</dbReference>
<dbReference type="InterPro" id="IPR036395">
    <property type="entry name" value="Cu_fist_DNA-bd_dom_sf"/>
</dbReference>
<feature type="domain" description="Copper-fist" evidence="9">
    <location>
        <begin position="1"/>
        <end position="40"/>
    </location>
</feature>
<keyword evidence="4" id="KW-0186">Copper</keyword>
<sequence length="475" mass="50823">MVYVGDKKYACESCIKGHRSSTCRHIDRPLYEIKAKGRPVTQCEHCRQLRKTKQIHVKCTCGGKDELERIATREGSKSTPVPAFPNGLPEALRTPGMMHIVSDGSESEHSNPSSSHAGAPKRREKARERPSSRNSRHVEGSQASRATEPGGLVARAHPKDLRPVLPKASPEPRSPHGVPGRDYTRSSQQHASSSRMSEQPGHRIHDHAGGSSAMMSMSALGDSSQSWNFDIPLDNIPNPAWTPSPNLGDTFDVESFHALYGCGPACPCQRNFPYTGTTSGPASPPGPSYPSATGPWMDTHSQQGRSQWASPSRPFAPAGTQLDPSQPPFPAQLSPQNPSFAFSQALPSGASIQGRGRGRYNPPPTSEPSQWCGQCGQSLGSCLCPASTTSRAQLESGYSDHRGMYQPGPQYAGGYEGGMQTRQDPNVGAGGRFSDASYTNMSRDSSFSSGSSHHSSTTSSGSPSSTNMGGYNWPS</sequence>
<dbReference type="GO" id="GO:0006879">
    <property type="term" value="P:intracellular iron ion homeostasis"/>
    <property type="evidence" value="ECO:0007669"/>
    <property type="project" value="TreeGrafter"/>
</dbReference>
<feature type="compositionally biased region" description="Basic and acidic residues" evidence="8">
    <location>
        <begin position="125"/>
        <end position="139"/>
    </location>
</feature>
<feature type="region of interest" description="Disordered" evidence="8">
    <location>
        <begin position="277"/>
        <end position="372"/>
    </location>
</feature>
<evidence type="ECO:0000256" key="4">
    <source>
        <dbReference type="ARBA" id="ARBA00023008"/>
    </source>
</evidence>
<evidence type="ECO:0000256" key="5">
    <source>
        <dbReference type="ARBA" id="ARBA00023015"/>
    </source>
</evidence>
<dbReference type="PROSITE" id="PS50073">
    <property type="entry name" value="COPPER_FIST_2"/>
    <property type="match status" value="1"/>
</dbReference>
<dbReference type="GO" id="GO:0045944">
    <property type="term" value="P:positive regulation of transcription by RNA polymerase II"/>
    <property type="evidence" value="ECO:0007669"/>
    <property type="project" value="TreeGrafter"/>
</dbReference>
<keyword evidence="3" id="KW-0862">Zinc</keyword>
<name>M2PKW9_CERS8</name>
<dbReference type="GO" id="GO:0000981">
    <property type="term" value="F:DNA-binding transcription factor activity, RNA polymerase II-specific"/>
    <property type="evidence" value="ECO:0007669"/>
    <property type="project" value="TreeGrafter"/>
</dbReference>
<dbReference type="Proteomes" id="UP000016930">
    <property type="component" value="Unassembled WGS sequence"/>
</dbReference>
<accession>M2PKW9</accession>
<feature type="compositionally biased region" description="Polar residues" evidence="8">
    <location>
        <begin position="466"/>
        <end position="475"/>
    </location>
</feature>
<dbReference type="PRINTS" id="PR00617">
    <property type="entry name" value="COPPERFIST"/>
</dbReference>
<evidence type="ECO:0000256" key="1">
    <source>
        <dbReference type="ARBA" id="ARBA00004123"/>
    </source>
</evidence>
<dbReference type="SMART" id="SM01090">
    <property type="entry name" value="Copper-fist"/>
    <property type="match status" value="1"/>
</dbReference>
<dbReference type="InterPro" id="IPR001083">
    <property type="entry name" value="Cu_fist_DNA-bd_dom"/>
</dbReference>
<dbReference type="Pfam" id="PF00649">
    <property type="entry name" value="Copper-fist"/>
    <property type="match status" value="1"/>
</dbReference>
<feature type="region of interest" description="Disordered" evidence="8">
    <location>
        <begin position="398"/>
        <end position="475"/>
    </location>
</feature>
<evidence type="ECO:0000256" key="2">
    <source>
        <dbReference type="ARBA" id="ARBA00022723"/>
    </source>
</evidence>
<proteinExistence type="predicted"/>
<dbReference type="GO" id="GO:0006878">
    <property type="term" value="P:intracellular copper ion homeostasis"/>
    <property type="evidence" value="ECO:0007669"/>
    <property type="project" value="TreeGrafter"/>
</dbReference>
<keyword evidence="2" id="KW-0479">Metal-binding</keyword>
<dbReference type="Gene3D" id="3.90.430.10">
    <property type="entry name" value="Copper fist DNA-binding domain"/>
    <property type="match status" value="1"/>
</dbReference>
<dbReference type="OrthoDB" id="5600085at2759"/>
<dbReference type="GO" id="GO:0005507">
    <property type="term" value="F:copper ion binding"/>
    <property type="evidence" value="ECO:0007669"/>
    <property type="project" value="InterPro"/>
</dbReference>
<evidence type="ECO:0000256" key="3">
    <source>
        <dbReference type="ARBA" id="ARBA00022833"/>
    </source>
</evidence>
<evidence type="ECO:0000256" key="8">
    <source>
        <dbReference type="SAM" id="MobiDB-lite"/>
    </source>
</evidence>
<evidence type="ECO:0000256" key="6">
    <source>
        <dbReference type="ARBA" id="ARBA00023163"/>
    </source>
</evidence>
<feature type="compositionally biased region" description="Low complexity" evidence="8">
    <location>
        <begin position="185"/>
        <end position="197"/>
    </location>
</feature>
<organism evidence="10 11">
    <name type="scientific">Ceriporiopsis subvermispora (strain B)</name>
    <name type="common">White-rot fungus</name>
    <name type="synonym">Gelatoporia subvermispora</name>
    <dbReference type="NCBI Taxonomy" id="914234"/>
    <lineage>
        <taxon>Eukaryota</taxon>
        <taxon>Fungi</taxon>
        <taxon>Dikarya</taxon>
        <taxon>Basidiomycota</taxon>
        <taxon>Agaricomycotina</taxon>
        <taxon>Agaricomycetes</taxon>
        <taxon>Polyporales</taxon>
        <taxon>Gelatoporiaceae</taxon>
        <taxon>Gelatoporia</taxon>
    </lineage>
</organism>
<evidence type="ECO:0000313" key="10">
    <source>
        <dbReference type="EMBL" id="EMD36914.1"/>
    </source>
</evidence>
<dbReference type="PANTHER" id="PTHR28088:SF5">
    <property type="entry name" value="TRANSCRIPTIONAL ACTIVATOR HAA1-RELATED"/>
    <property type="match status" value="1"/>
</dbReference>
<keyword evidence="6" id="KW-0804">Transcription</keyword>
<dbReference type="STRING" id="914234.M2PKW9"/>
<keyword evidence="11" id="KW-1185">Reference proteome</keyword>
<dbReference type="EMBL" id="KB445797">
    <property type="protein sequence ID" value="EMD36914.1"/>
    <property type="molecule type" value="Genomic_DNA"/>
</dbReference>
<feature type="compositionally biased region" description="Polar residues" evidence="8">
    <location>
        <begin position="333"/>
        <end position="346"/>
    </location>
</feature>
<dbReference type="HOGENOM" id="CLU_574900_0_0_1"/>
<dbReference type="AlphaFoldDB" id="M2PKW9"/>
<keyword evidence="5" id="KW-0805">Transcription regulation</keyword>
<evidence type="ECO:0000256" key="7">
    <source>
        <dbReference type="ARBA" id="ARBA00023242"/>
    </source>
</evidence>
<dbReference type="SMART" id="SM00412">
    <property type="entry name" value="Cu_FIST"/>
    <property type="match status" value="1"/>
</dbReference>
<dbReference type="PANTHER" id="PTHR28088">
    <property type="entry name" value="TRANSCRIPTIONAL ACTIVATOR HAA1-RELATED"/>
    <property type="match status" value="1"/>
</dbReference>
<feature type="compositionally biased region" description="Polar residues" evidence="8">
    <location>
        <begin position="299"/>
        <end position="310"/>
    </location>
</feature>
<evidence type="ECO:0000259" key="9">
    <source>
        <dbReference type="PROSITE" id="PS50073"/>
    </source>
</evidence>
<dbReference type="SUPFAM" id="SSF57879">
    <property type="entry name" value="Zinc domain conserved in yeast copper-regulated transcription factors"/>
    <property type="match status" value="1"/>
</dbReference>
<feature type="compositionally biased region" description="Low complexity" evidence="8">
    <location>
        <begin position="209"/>
        <end position="218"/>
    </location>
</feature>
<keyword evidence="7" id="KW-0539">Nucleus</keyword>
<comment type="subcellular location">
    <subcellularLocation>
        <location evidence="1">Nucleus</location>
    </subcellularLocation>
</comment>
<evidence type="ECO:0000313" key="11">
    <source>
        <dbReference type="Proteomes" id="UP000016930"/>
    </source>
</evidence>
<feature type="compositionally biased region" description="Low complexity" evidence="8">
    <location>
        <begin position="445"/>
        <end position="465"/>
    </location>
</feature>
<dbReference type="FunFam" id="3.90.430.10:FF:000001">
    <property type="entry name" value="Copper fist DNA-binding protein"/>
    <property type="match status" value="1"/>
</dbReference>
<protein>
    <submittedName>
        <fullName evidence="10">Copper fist transcription factor</fullName>
    </submittedName>
</protein>
<dbReference type="GO" id="GO:0005634">
    <property type="term" value="C:nucleus"/>
    <property type="evidence" value="ECO:0007669"/>
    <property type="project" value="UniProtKB-SubCell"/>
</dbReference>
<reference evidence="10 11" key="1">
    <citation type="journal article" date="2012" name="Proc. Natl. Acad. Sci. U.S.A.">
        <title>Comparative genomics of Ceriporiopsis subvermispora and Phanerochaete chrysosporium provide insight into selective ligninolysis.</title>
        <authorList>
            <person name="Fernandez-Fueyo E."/>
            <person name="Ruiz-Duenas F.J."/>
            <person name="Ferreira P."/>
            <person name="Floudas D."/>
            <person name="Hibbett D.S."/>
            <person name="Canessa P."/>
            <person name="Larrondo L.F."/>
            <person name="James T.Y."/>
            <person name="Seelenfreund D."/>
            <person name="Lobos S."/>
            <person name="Polanco R."/>
            <person name="Tello M."/>
            <person name="Honda Y."/>
            <person name="Watanabe T."/>
            <person name="Watanabe T."/>
            <person name="Ryu J.S."/>
            <person name="Kubicek C.P."/>
            <person name="Schmoll M."/>
            <person name="Gaskell J."/>
            <person name="Hammel K.E."/>
            <person name="St John F.J."/>
            <person name="Vanden Wymelenberg A."/>
            <person name="Sabat G."/>
            <person name="Splinter BonDurant S."/>
            <person name="Syed K."/>
            <person name="Yadav J.S."/>
            <person name="Doddapaneni H."/>
            <person name="Subramanian V."/>
            <person name="Lavin J.L."/>
            <person name="Oguiza J.A."/>
            <person name="Perez G."/>
            <person name="Pisabarro A.G."/>
            <person name="Ramirez L."/>
            <person name="Santoyo F."/>
            <person name="Master E."/>
            <person name="Coutinho P.M."/>
            <person name="Henrissat B."/>
            <person name="Lombard V."/>
            <person name="Magnuson J.K."/>
            <person name="Kuees U."/>
            <person name="Hori C."/>
            <person name="Igarashi K."/>
            <person name="Samejima M."/>
            <person name="Held B.W."/>
            <person name="Barry K.W."/>
            <person name="LaButti K.M."/>
            <person name="Lapidus A."/>
            <person name="Lindquist E.A."/>
            <person name="Lucas S.M."/>
            <person name="Riley R."/>
            <person name="Salamov A.A."/>
            <person name="Hoffmeister D."/>
            <person name="Schwenk D."/>
            <person name="Hadar Y."/>
            <person name="Yarden O."/>
            <person name="de Vries R.P."/>
            <person name="Wiebenga A."/>
            <person name="Stenlid J."/>
            <person name="Eastwood D."/>
            <person name="Grigoriev I.V."/>
            <person name="Berka R.M."/>
            <person name="Blanchette R.A."/>
            <person name="Kersten P."/>
            <person name="Martinez A.T."/>
            <person name="Vicuna R."/>
            <person name="Cullen D."/>
        </authorList>
    </citation>
    <scope>NUCLEOTIDE SEQUENCE [LARGE SCALE GENOMIC DNA]</scope>
    <source>
        <strain evidence="10 11">B</strain>
    </source>
</reference>
<gene>
    <name evidence="10" type="ORF">CERSUDRAFT_114830</name>
</gene>
<dbReference type="GO" id="GO:0000978">
    <property type="term" value="F:RNA polymerase II cis-regulatory region sequence-specific DNA binding"/>
    <property type="evidence" value="ECO:0007669"/>
    <property type="project" value="TreeGrafter"/>
</dbReference>
<feature type="region of interest" description="Disordered" evidence="8">
    <location>
        <begin position="71"/>
        <end position="218"/>
    </location>
</feature>